<dbReference type="InterPro" id="IPR024501">
    <property type="entry name" value="DUF3141"/>
</dbReference>
<proteinExistence type="predicted"/>
<protein>
    <submittedName>
        <fullName evidence="2">Uncharacterized protein DUF3141</fullName>
    </submittedName>
</protein>
<dbReference type="OrthoDB" id="7231451at2"/>
<name>A0A370HIK9_9HYPH</name>
<feature type="region of interest" description="Disordered" evidence="1">
    <location>
        <begin position="781"/>
        <end position="812"/>
    </location>
</feature>
<dbReference type="InterPro" id="IPR029058">
    <property type="entry name" value="AB_hydrolase_fold"/>
</dbReference>
<dbReference type="Pfam" id="PF11339">
    <property type="entry name" value="DUF3141"/>
    <property type="match status" value="1"/>
</dbReference>
<dbReference type="PANTHER" id="PTHR36837:SF2">
    <property type="entry name" value="POLY(3-HYDROXYALKANOATE) POLYMERASE SUBUNIT PHAC"/>
    <property type="match status" value="1"/>
</dbReference>
<accession>A0A370HIK9</accession>
<keyword evidence="3" id="KW-1185">Reference proteome</keyword>
<comment type="caution">
    <text evidence="2">The sequence shown here is derived from an EMBL/GenBank/DDBJ whole genome shotgun (WGS) entry which is preliminary data.</text>
</comment>
<evidence type="ECO:0000313" key="2">
    <source>
        <dbReference type="EMBL" id="RDI58031.1"/>
    </source>
</evidence>
<dbReference type="SUPFAM" id="SSF53474">
    <property type="entry name" value="alpha/beta-Hydrolases"/>
    <property type="match status" value="1"/>
</dbReference>
<feature type="compositionally biased region" description="Basic and acidic residues" evidence="1">
    <location>
        <begin position="801"/>
        <end position="812"/>
    </location>
</feature>
<organism evidence="2 3">
    <name type="scientific">Microvirga subterranea</name>
    <dbReference type="NCBI Taxonomy" id="186651"/>
    <lineage>
        <taxon>Bacteria</taxon>
        <taxon>Pseudomonadati</taxon>
        <taxon>Pseudomonadota</taxon>
        <taxon>Alphaproteobacteria</taxon>
        <taxon>Hyphomicrobiales</taxon>
        <taxon>Methylobacteriaceae</taxon>
        <taxon>Microvirga</taxon>
    </lineage>
</organism>
<gene>
    <name evidence="2" type="ORF">DES45_106345</name>
</gene>
<reference evidence="2 3" key="1">
    <citation type="submission" date="2018-07" db="EMBL/GenBank/DDBJ databases">
        <title>Genomic Encyclopedia of Type Strains, Phase IV (KMG-IV): sequencing the most valuable type-strain genomes for metagenomic binning, comparative biology and taxonomic classification.</title>
        <authorList>
            <person name="Goeker M."/>
        </authorList>
    </citation>
    <scope>NUCLEOTIDE SEQUENCE [LARGE SCALE GENOMIC DNA]</scope>
    <source>
        <strain evidence="2 3">DSM 14364</strain>
    </source>
</reference>
<dbReference type="PANTHER" id="PTHR36837">
    <property type="entry name" value="POLY(3-HYDROXYALKANOATE) POLYMERASE SUBUNIT PHAC"/>
    <property type="match status" value="1"/>
</dbReference>
<dbReference type="Gene3D" id="3.40.50.1820">
    <property type="entry name" value="alpha/beta hydrolase"/>
    <property type="match status" value="1"/>
</dbReference>
<dbReference type="RefSeq" id="WP_114771243.1">
    <property type="nucleotide sequence ID" value="NZ_QQBB01000006.1"/>
</dbReference>
<dbReference type="Proteomes" id="UP000254925">
    <property type="component" value="Unassembled WGS sequence"/>
</dbReference>
<dbReference type="AlphaFoldDB" id="A0A370HIK9"/>
<dbReference type="InterPro" id="IPR051321">
    <property type="entry name" value="PHA/PHB_synthase"/>
</dbReference>
<sequence>MREAESRTEERDDGGQPLLTEIARARTKVAEVYQERCTKAVQRYLDAAKAAAEPLREESVRSASPLDVWRDASAYWLDFTQRSVLYWDTLRQRGNNWVEHEKAGKPPLLDFAWDMVADARTFERPVNYALVRIVPPDGIKTDPERRPFVIIDPRAGHGPGIGGFKQDSQVGVALKAGHPVYFVIFFPDPMPGQTLADVSRAEAEFLRIVGERHPKTRKPVLFGNCQGGWASMLVGAVEPDLVGPIVINGAPMSYWAGNDGENPMRYAGGILGGLWPALLASDLGAGKFDGANLVENFEYLNPANTYFDKYYTLFSKIDTEPERFLEFERWWGGFFLMNRQEIKWIVENLFVGNNLAAGDAEWSEGRAFDLRSIKSPIILFASLGDNITPPQQAFNWVADLYPTTEALKANGQVIVGLMHESVGHLGIFVSGSVAKREYTHIVDLIEYIEHQPPGLYRMQVEEHQADGKVRYDVTLTEMRVEDLQVLQKYSRKDEMPFEAVEKTSEALASAYETFVHPFVAPMVTPAAAGLVRAFNPQRVQRWAVSDLNPFLWPLKGMADMAKANRAPRNDDGPMVAMERWAAAMTSASWDLYRDLRDAAVENTFFRTYGPAGIGLAAQGGEAVAEEPADVRNALLVKEALSHIEEGDRTKALVRAALLLMKAGTGRRRLSAMKRTRELVGQDIGLLDMPIEAAREIIREQSYIVDFEPVKALMALPKLLRTPEERRRLLDLLDHVEGRIEANEKQVTLLGEIRRLLAEEETGDKTGGKAKAEPITVTLVERQADGRPVAAAKSAKHGATRRSGDTRRTRASS</sequence>
<evidence type="ECO:0000256" key="1">
    <source>
        <dbReference type="SAM" id="MobiDB-lite"/>
    </source>
</evidence>
<dbReference type="EMBL" id="QQBB01000006">
    <property type="protein sequence ID" value="RDI58031.1"/>
    <property type="molecule type" value="Genomic_DNA"/>
</dbReference>
<evidence type="ECO:0000313" key="3">
    <source>
        <dbReference type="Proteomes" id="UP000254925"/>
    </source>
</evidence>